<dbReference type="AlphaFoldDB" id="A0A8X6I6C8"/>
<accession>A0A8X6I6C8</accession>
<gene>
    <name evidence="1" type="ORF">TNCT_35331</name>
</gene>
<evidence type="ECO:0000313" key="1">
    <source>
        <dbReference type="EMBL" id="GFQ71625.1"/>
    </source>
</evidence>
<comment type="caution">
    <text evidence="1">The sequence shown here is derived from an EMBL/GenBank/DDBJ whole genome shotgun (WGS) entry which is preliminary data.</text>
</comment>
<name>A0A8X6I6C8_TRICU</name>
<dbReference type="Proteomes" id="UP000887116">
    <property type="component" value="Unassembled WGS sequence"/>
</dbReference>
<proteinExistence type="predicted"/>
<keyword evidence="2" id="KW-1185">Reference proteome</keyword>
<sequence length="90" mass="10134">MNRPFLWPPSAGGCKLDYPRIRSAASRIRVLPDFQDGADFCCPVDDGHRSQTTLFPMNEVLNGRSFNFHSPRFAGGLILVSGEEVFDERF</sequence>
<dbReference type="OrthoDB" id="6408694at2759"/>
<protein>
    <submittedName>
        <fullName evidence="1">Uncharacterized protein</fullName>
    </submittedName>
</protein>
<reference evidence="1" key="1">
    <citation type="submission" date="2020-07" db="EMBL/GenBank/DDBJ databases">
        <title>Multicomponent nature underlies the extraordinary mechanical properties of spider dragline silk.</title>
        <authorList>
            <person name="Kono N."/>
            <person name="Nakamura H."/>
            <person name="Mori M."/>
            <person name="Yoshida Y."/>
            <person name="Ohtoshi R."/>
            <person name="Malay A.D."/>
            <person name="Moran D.A.P."/>
            <person name="Tomita M."/>
            <person name="Numata K."/>
            <person name="Arakawa K."/>
        </authorList>
    </citation>
    <scope>NUCLEOTIDE SEQUENCE</scope>
</reference>
<evidence type="ECO:0000313" key="2">
    <source>
        <dbReference type="Proteomes" id="UP000887116"/>
    </source>
</evidence>
<dbReference type="EMBL" id="BMAO01030996">
    <property type="protein sequence ID" value="GFQ71625.1"/>
    <property type="molecule type" value="Genomic_DNA"/>
</dbReference>
<organism evidence="1 2">
    <name type="scientific">Trichonephila clavata</name>
    <name type="common">Joro spider</name>
    <name type="synonym">Nephila clavata</name>
    <dbReference type="NCBI Taxonomy" id="2740835"/>
    <lineage>
        <taxon>Eukaryota</taxon>
        <taxon>Metazoa</taxon>
        <taxon>Ecdysozoa</taxon>
        <taxon>Arthropoda</taxon>
        <taxon>Chelicerata</taxon>
        <taxon>Arachnida</taxon>
        <taxon>Araneae</taxon>
        <taxon>Araneomorphae</taxon>
        <taxon>Entelegynae</taxon>
        <taxon>Araneoidea</taxon>
        <taxon>Nephilidae</taxon>
        <taxon>Trichonephila</taxon>
    </lineage>
</organism>